<feature type="domain" description="CAAX prenyl protease 2/Lysostaphin resistance protein A-like" evidence="2">
    <location>
        <begin position="30"/>
        <end position="121"/>
    </location>
</feature>
<dbReference type="PANTHER" id="PTHR39430">
    <property type="entry name" value="MEMBRANE-ASSOCIATED PROTEASE-RELATED"/>
    <property type="match status" value="1"/>
</dbReference>
<dbReference type="InterPro" id="IPR003675">
    <property type="entry name" value="Rce1/LyrA-like_dom"/>
</dbReference>
<gene>
    <name evidence="3" type="ORF">Ate02nite_18870</name>
</gene>
<keyword evidence="1" id="KW-0472">Membrane</keyword>
<comment type="caution">
    <text evidence="3">The sequence shown here is derived from an EMBL/GenBank/DDBJ whole genome shotgun (WGS) entry which is preliminary data.</text>
</comment>
<feature type="transmembrane region" description="Helical" evidence="1">
    <location>
        <begin position="29"/>
        <end position="48"/>
    </location>
</feature>
<organism evidence="3 4">
    <name type="scientific">Paractinoplanes tereljensis</name>
    <dbReference type="NCBI Taxonomy" id="571912"/>
    <lineage>
        <taxon>Bacteria</taxon>
        <taxon>Bacillati</taxon>
        <taxon>Actinomycetota</taxon>
        <taxon>Actinomycetes</taxon>
        <taxon>Micromonosporales</taxon>
        <taxon>Micromonosporaceae</taxon>
        <taxon>Paractinoplanes</taxon>
    </lineage>
</organism>
<dbReference type="Pfam" id="PF02517">
    <property type="entry name" value="Rce1-like"/>
    <property type="match status" value="1"/>
</dbReference>
<accession>A0A919NJS0</accession>
<keyword evidence="1" id="KW-0812">Transmembrane</keyword>
<dbReference type="EMBL" id="BOMY01000013">
    <property type="protein sequence ID" value="GIF19157.1"/>
    <property type="molecule type" value="Genomic_DNA"/>
</dbReference>
<reference evidence="3" key="1">
    <citation type="submission" date="2021-01" db="EMBL/GenBank/DDBJ databases">
        <title>Whole genome shotgun sequence of Actinoplanes tereljensis NBRC 105297.</title>
        <authorList>
            <person name="Komaki H."/>
            <person name="Tamura T."/>
        </authorList>
    </citation>
    <scope>NUCLEOTIDE SEQUENCE</scope>
    <source>
        <strain evidence="3">NBRC 105297</strain>
    </source>
</reference>
<dbReference type="Proteomes" id="UP000623608">
    <property type="component" value="Unassembled WGS sequence"/>
</dbReference>
<evidence type="ECO:0000313" key="4">
    <source>
        <dbReference type="Proteomes" id="UP000623608"/>
    </source>
</evidence>
<feature type="transmembrane region" description="Helical" evidence="1">
    <location>
        <begin position="161"/>
        <end position="177"/>
    </location>
</feature>
<evidence type="ECO:0000313" key="3">
    <source>
        <dbReference type="EMBL" id="GIF19157.1"/>
    </source>
</evidence>
<protein>
    <recommendedName>
        <fullName evidence="2">CAAX prenyl protease 2/Lysostaphin resistance protein A-like domain-containing protein</fullName>
    </recommendedName>
</protein>
<keyword evidence="1" id="KW-1133">Transmembrane helix</keyword>
<evidence type="ECO:0000256" key="1">
    <source>
        <dbReference type="SAM" id="Phobius"/>
    </source>
</evidence>
<dbReference type="AlphaFoldDB" id="A0A919NJS0"/>
<sequence length="190" mass="19709">MLGIGLFVVTLALIFMCNGYRLHGGSVGDMVASFGLMIGVATIEELAFRGVLFRIVEERWGTLVALIVSGVVFGGLHLINPHATVWGALSIAIEGGLLAGAAYAATRSLWLPIGLHLGWNFAESGIFGATVSGSDSAVGGLLTGTPHGPAFFNGGTFGPEASIWAVLVGGLAAYLLIRKARKAGNWRTAR</sequence>
<evidence type="ECO:0000259" key="2">
    <source>
        <dbReference type="Pfam" id="PF02517"/>
    </source>
</evidence>
<dbReference type="GO" id="GO:0004175">
    <property type="term" value="F:endopeptidase activity"/>
    <property type="evidence" value="ECO:0007669"/>
    <property type="project" value="UniProtKB-ARBA"/>
</dbReference>
<feature type="transmembrane region" description="Helical" evidence="1">
    <location>
        <begin position="117"/>
        <end position="141"/>
    </location>
</feature>
<dbReference type="GO" id="GO:0080120">
    <property type="term" value="P:CAAX-box protein maturation"/>
    <property type="evidence" value="ECO:0007669"/>
    <property type="project" value="UniProtKB-ARBA"/>
</dbReference>
<name>A0A919NJS0_9ACTN</name>
<feature type="transmembrane region" description="Helical" evidence="1">
    <location>
        <begin position="85"/>
        <end position="105"/>
    </location>
</feature>
<feature type="transmembrane region" description="Helical" evidence="1">
    <location>
        <begin position="60"/>
        <end position="79"/>
    </location>
</feature>
<keyword evidence="4" id="KW-1185">Reference proteome</keyword>
<dbReference type="PANTHER" id="PTHR39430:SF1">
    <property type="entry name" value="PROTEASE"/>
    <property type="match status" value="1"/>
</dbReference>
<proteinExistence type="predicted"/>